<gene>
    <name evidence="2" type="ORF">EVAR_80646_1</name>
</gene>
<evidence type="ECO:0000313" key="3">
    <source>
        <dbReference type="Proteomes" id="UP000299102"/>
    </source>
</evidence>
<evidence type="ECO:0000313" key="2">
    <source>
        <dbReference type="EMBL" id="GBP78636.1"/>
    </source>
</evidence>
<keyword evidence="3" id="KW-1185">Reference proteome</keyword>
<protein>
    <submittedName>
        <fullName evidence="2">Uncharacterized protein</fullName>
    </submittedName>
</protein>
<keyword evidence="1" id="KW-0812">Transmembrane</keyword>
<dbReference type="Proteomes" id="UP000299102">
    <property type="component" value="Unassembled WGS sequence"/>
</dbReference>
<sequence length="106" mass="11684">MDEQIRGSTVDCRVHARRRVRRSARRVRLAVVPYITHAFVLIVHVDGVSRTGPACSSDVISCTAPVRADVCDGLYIISCRSEAIQRRVRDVRARAVGSPRAVVGTE</sequence>
<name>A0A4C1YQV4_EUMVA</name>
<accession>A0A4C1YQV4</accession>
<organism evidence="2 3">
    <name type="scientific">Eumeta variegata</name>
    <name type="common">Bagworm moth</name>
    <name type="synonym">Eumeta japonica</name>
    <dbReference type="NCBI Taxonomy" id="151549"/>
    <lineage>
        <taxon>Eukaryota</taxon>
        <taxon>Metazoa</taxon>
        <taxon>Ecdysozoa</taxon>
        <taxon>Arthropoda</taxon>
        <taxon>Hexapoda</taxon>
        <taxon>Insecta</taxon>
        <taxon>Pterygota</taxon>
        <taxon>Neoptera</taxon>
        <taxon>Endopterygota</taxon>
        <taxon>Lepidoptera</taxon>
        <taxon>Glossata</taxon>
        <taxon>Ditrysia</taxon>
        <taxon>Tineoidea</taxon>
        <taxon>Psychidae</taxon>
        <taxon>Oiketicinae</taxon>
        <taxon>Eumeta</taxon>
    </lineage>
</organism>
<comment type="caution">
    <text evidence="2">The sequence shown here is derived from an EMBL/GenBank/DDBJ whole genome shotgun (WGS) entry which is preliminary data.</text>
</comment>
<reference evidence="2 3" key="1">
    <citation type="journal article" date="2019" name="Commun. Biol.">
        <title>The bagworm genome reveals a unique fibroin gene that provides high tensile strength.</title>
        <authorList>
            <person name="Kono N."/>
            <person name="Nakamura H."/>
            <person name="Ohtoshi R."/>
            <person name="Tomita M."/>
            <person name="Numata K."/>
            <person name="Arakawa K."/>
        </authorList>
    </citation>
    <scope>NUCLEOTIDE SEQUENCE [LARGE SCALE GENOMIC DNA]</scope>
</reference>
<dbReference type="AlphaFoldDB" id="A0A4C1YQV4"/>
<keyword evidence="1" id="KW-0472">Membrane</keyword>
<evidence type="ECO:0000256" key="1">
    <source>
        <dbReference type="SAM" id="Phobius"/>
    </source>
</evidence>
<dbReference type="EMBL" id="BGZK01001377">
    <property type="protein sequence ID" value="GBP78636.1"/>
    <property type="molecule type" value="Genomic_DNA"/>
</dbReference>
<feature type="transmembrane region" description="Helical" evidence="1">
    <location>
        <begin position="27"/>
        <end position="45"/>
    </location>
</feature>
<proteinExistence type="predicted"/>
<keyword evidence="1" id="KW-1133">Transmembrane helix</keyword>